<dbReference type="GO" id="GO:0016020">
    <property type="term" value="C:membrane"/>
    <property type="evidence" value="ECO:0007669"/>
    <property type="project" value="UniProtKB-ARBA"/>
</dbReference>
<dbReference type="CDD" id="cd07699">
    <property type="entry name" value="IgC1_L"/>
    <property type="match status" value="1"/>
</dbReference>
<evidence type="ECO:0000256" key="2">
    <source>
        <dbReference type="ARBA" id="ARBA00023130"/>
    </source>
</evidence>
<dbReference type="InterPro" id="IPR007110">
    <property type="entry name" value="Ig-like_dom"/>
</dbReference>
<feature type="domain" description="Ig-like" evidence="7">
    <location>
        <begin position="131"/>
        <end position="228"/>
    </location>
</feature>
<evidence type="ECO:0000256" key="1">
    <source>
        <dbReference type="ARBA" id="ARBA00022859"/>
    </source>
</evidence>
<feature type="domain" description="Ig-like" evidence="7">
    <location>
        <begin position="18"/>
        <end position="116"/>
    </location>
</feature>
<feature type="chain" id="PRO_5034007056" description="Ig-like domain-containing protein" evidence="6">
    <location>
        <begin position="22"/>
        <end position="232"/>
    </location>
</feature>
<dbReference type="PROSITE" id="PS00290">
    <property type="entry name" value="IG_MHC"/>
    <property type="match status" value="1"/>
</dbReference>
<keyword evidence="1" id="KW-0391">Immunity</keyword>
<proteinExistence type="predicted"/>
<reference evidence="8" key="3">
    <citation type="submission" date="2025-09" db="UniProtKB">
        <authorList>
            <consortium name="Ensembl"/>
        </authorList>
    </citation>
    <scope>IDENTIFICATION</scope>
</reference>
<dbReference type="GO" id="GO:0002250">
    <property type="term" value="P:adaptive immune response"/>
    <property type="evidence" value="ECO:0007669"/>
    <property type="project" value="UniProtKB-KW"/>
</dbReference>
<dbReference type="Ensembl" id="ENSPSNT00000019327.1">
    <property type="protein sequence ID" value="ENSPSNP00000017151.1"/>
    <property type="gene ID" value="ENSPSNG00000011698.1"/>
</dbReference>
<dbReference type="InterPro" id="IPR003006">
    <property type="entry name" value="Ig/MHC_CS"/>
</dbReference>
<dbReference type="SMART" id="SM00406">
    <property type="entry name" value="IGv"/>
    <property type="match status" value="1"/>
</dbReference>
<feature type="signal peptide" evidence="6">
    <location>
        <begin position="1"/>
        <end position="21"/>
    </location>
</feature>
<dbReference type="SUPFAM" id="SSF48726">
    <property type="entry name" value="Immunoglobulin"/>
    <property type="match status" value="2"/>
</dbReference>
<evidence type="ECO:0000313" key="9">
    <source>
        <dbReference type="Proteomes" id="UP000694554"/>
    </source>
</evidence>
<dbReference type="PROSITE" id="PS50835">
    <property type="entry name" value="IG_LIKE"/>
    <property type="match status" value="2"/>
</dbReference>
<protein>
    <recommendedName>
        <fullName evidence="7">Ig-like domain-containing protein</fullName>
    </recommendedName>
</protein>
<dbReference type="Gene3D" id="2.60.40.10">
    <property type="entry name" value="Immunoglobulins"/>
    <property type="match status" value="2"/>
</dbReference>
<reference evidence="8" key="1">
    <citation type="submission" date="2019-08" db="EMBL/GenBank/DDBJ databases">
        <title>Phocoena sinus (Vaquita) genome, mPhoSin1, primary haplotype.</title>
        <authorList>
            <person name="Morin P."/>
            <person name="Mountcastle J."/>
            <person name="Fungtammasan C."/>
            <person name="Rhie A."/>
            <person name="Rojas-Bracho L."/>
            <person name="Smith C.R."/>
            <person name="Taylor B.L."/>
            <person name="Gulland F.M.D."/>
            <person name="Musser W."/>
            <person name="Houck M."/>
            <person name="Haase B."/>
            <person name="Paez S."/>
            <person name="Howe K."/>
            <person name="Torrance J."/>
            <person name="Formenti G."/>
            <person name="Phillippy A."/>
            <person name="Ryder O."/>
            <person name="Jarvis E.D."/>
            <person name="Fedrigo O."/>
        </authorList>
    </citation>
    <scope>NUCLEOTIDE SEQUENCE [LARGE SCALE GENOMIC DNA]</scope>
</reference>
<evidence type="ECO:0000313" key="8">
    <source>
        <dbReference type="Ensembl" id="ENSPSNP00000017151.1"/>
    </source>
</evidence>
<name>A0A8C9E3P3_PHOSS</name>
<dbReference type="FunFam" id="2.60.40.10:FF:000212">
    <property type="entry name" value="Immunoglobulin kappa chain variable 12-38"/>
    <property type="match status" value="1"/>
</dbReference>
<dbReference type="GeneTree" id="ENSGT00940000163478"/>
<dbReference type="InterPro" id="IPR013106">
    <property type="entry name" value="Ig_V-set"/>
</dbReference>
<keyword evidence="4" id="KW-0393">Immunoglobulin domain</keyword>
<dbReference type="Pfam" id="PF07654">
    <property type="entry name" value="C1-set"/>
    <property type="match status" value="1"/>
</dbReference>
<dbReference type="FunFam" id="2.60.40.10:FF:000283">
    <property type="entry name" value="Immunoglobulin kappa constant"/>
    <property type="match status" value="1"/>
</dbReference>
<dbReference type="SMART" id="SM00409">
    <property type="entry name" value="IG"/>
    <property type="match status" value="2"/>
</dbReference>
<accession>A0A8C9E3P3</accession>
<dbReference type="PANTHER" id="PTHR23267">
    <property type="entry name" value="IMMUNOGLOBULIN LIGHT CHAIN"/>
    <property type="match status" value="1"/>
</dbReference>
<evidence type="ECO:0000256" key="5">
    <source>
        <dbReference type="ARBA" id="ARBA00043265"/>
    </source>
</evidence>
<keyword evidence="3" id="KW-1015">Disulfide bond</keyword>
<dbReference type="SMART" id="SM00407">
    <property type="entry name" value="IGc1"/>
    <property type="match status" value="1"/>
</dbReference>
<keyword evidence="5" id="KW-1280">Immunoglobulin</keyword>
<keyword evidence="6" id="KW-0732">Signal</keyword>
<organism evidence="8 9">
    <name type="scientific">Phocoena sinus</name>
    <name type="common">Vaquita</name>
    <dbReference type="NCBI Taxonomy" id="42100"/>
    <lineage>
        <taxon>Eukaryota</taxon>
        <taxon>Metazoa</taxon>
        <taxon>Chordata</taxon>
        <taxon>Craniata</taxon>
        <taxon>Vertebrata</taxon>
        <taxon>Euteleostomi</taxon>
        <taxon>Mammalia</taxon>
        <taxon>Eutheria</taxon>
        <taxon>Laurasiatheria</taxon>
        <taxon>Artiodactyla</taxon>
        <taxon>Whippomorpha</taxon>
        <taxon>Cetacea</taxon>
        <taxon>Odontoceti</taxon>
        <taxon>Phocoenidae</taxon>
        <taxon>Phocoena</taxon>
    </lineage>
</organism>
<sequence length="232" mass="25883">WIMEALAQLLCLLLLWIPGERNMGWLSSLSLSLGESATLTCRASQSVSKYLAWYQQEPGQATRLLVYDATTRASGIPGRFSGSRSGTDFTLTISSLEPEDVAVYYCYQYYNDNKISELTHKQCTQVENFPPSVFLFHPSEQQLETGTASVVCLVNSFYPKTIKVSWKVDGVVQASNIQESFTEQDSKDSTYSLSSTLTLSRSEYESHSLYTCEVSHQSLASALVKSINKDEC</sequence>
<evidence type="ECO:0000256" key="3">
    <source>
        <dbReference type="ARBA" id="ARBA00023157"/>
    </source>
</evidence>
<dbReference type="InterPro" id="IPR013783">
    <property type="entry name" value="Ig-like_fold"/>
</dbReference>
<dbReference type="InterPro" id="IPR036179">
    <property type="entry name" value="Ig-like_dom_sf"/>
</dbReference>
<dbReference type="Pfam" id="PF07686">
    <property type="entry name" value="V-set"/>
    <property type="match status" value="1"/>
</dbReference>
<dbReference type="InterPro" id="IPR050150">
    <property type="entry name" value="IgV_Light_Chain"/>
</dbReference>
<dbReference type="AlphaFoldDB" id="A0A8C9E3P3"/>
<dbReference type="InterPro" id="IPR003599">
    <property type="entry name" value="Ig_sub"/>
</dbReference>
<keyword evidence="2" id="KW-1064">Adaptive immunity</keyword>
<reference evidence="8" key="2">
    <citation type="submission" date="2025-08" db="UniProtKB">
        <authorList>
            <consortium name="Ensembl"/>
        </authorList>
    </citation>
    <scope>IDENTIFICATION</scope>
</reference>
<evidence type="ECO:0000259" key="7">
    <source>
        <dbReference type="PROSITE" id="PS50835"/>
    </source>
</evidence>
<evidence type="ECO:0000256" key="4">
    <source>
        <dbReference type="ARBA" id="ARBA00023319"/>
    </source>
</evidence>
<evidence type="ECO:0000256" key="6">
    <source>
        <dbReference type="SAM" id="SignalP"/>
    </source>
</evidence>
<dbReference type="GO" id="GO:0005576">
    <property type="term" value="C:extracellular region"/>
    <property type="evidence" value="ECO:0007669"/>
    <property type="project" value="UniProtKB-ARBA"/>
</dbReference>
<dbReference type="Proteomes" id="UP000694554">
    <property type="component" value="Chromosome 13"/>
</dbReference>
<dbReference type="GO" id="GO:0019814">
    <property type="term" value="C:immunoglobulin complex"/>
    <property type="evidence" value="ECO:0007669"/>
    <property type="project" value="UniProtKB-KW"/>
</dbReference>
<keyword evidence="9" id="KW-1185">Reference proteome</keyword>
<dbReference type="InterPro" id="IPR003597">
    <property type="entry name" value="Ig_C1-set"/>
</dbReference>